<evidence type="ECO:0000313" key="2">
    <source>
        <dbReference type="EMBL" id="MBF0881178.1"/>
    </source>
</evidence>
<feature type="signal peptide" evidence="1">
    <location>
        <begin position="1"/>
        <end position="23"/>
    </location>
</feature>
<organism evidence="2 3">
    <name type="scientific">Gluconobacter potus</name>
    <dbReference type="NCBI Taxonomy" id="2724927"/>
    <lineage>
        <taxon>Bacteria</taxon>
        <taxon>Pseudomonadati</taxon>
        <taxon>Pseudomonadota</taxon>
        <taxon>Alphaproteobacteria</taxon>
        <taxon>Acetobacterales</taxon>
        <taxon>Acetobacteraceae</taxon>
        <taxon>Gluconobacter</taxon>
    </lineage>
</organism>
<keyword evidence="3" id="KW-1185">Reference proteome</keyword>
<dbReference type="RefSeq" id="WP_194266167.1">
    <property type="nucleotide sequence ID" value="NZ_JBDNQV010000003.1"/>
</dbReference>
<reference evidence="2 3" key="2">
    <citation type="submission" date="2020-11" db="EMBL/GenBank/DDBJ databases">
        <title>Description of novel Gluconobacter species.</title>
        <authorList>
            <person name="Cleenwerck I."/>
            <person name="Cnockaert M."/>
            <person name="Borremans W."/>
            <person name="Wieme A.D."/>
            <person name="De Vuyst L."/>
            <person name="Vandamme P."/>
        </authorList>
    </citation>
    <scope>NUCLEOTIDE SEQUENCE [LARGE SCALE GENOMIC DNA]</scope>
    <source>
        <strain evidence="2 3">R-71646</strain>
    </source>
</reference>
<protein>
    <submittedName>
        <fullName evidence="2">Uncharacterized protein</fullName>
    </submittedName>
</protein>
<keyword evidence="1" id="KW-0732">Signal</keyword>
<comment type="caution">
    <text evidence="2">The sequence shown here is derived from an EMBL/GenBank/DDBJ whole genome shotgun (WGS) entry which is preliminary data.</text>
</comment>
<name>A0ABR9YHB2_9PROT</name>
<reference evidence="3" key="1">
    <citation type="submission" date="2020-04" db="EMBL/GenBank/DDBJ databases">
        <title>Description of novel Gluconacetobacter.</title>
        <authorList>
            <person name="Sombolestani A."/>
        </authorList>
    </citation>
    <scope>NUCLEOTIDE SEQUENCE [LARGE SCALE GENOMIC DNA]</scope>
    <source>
        <strain evidence="3">R-71646</strain>
    </source>
</reference>
<evidence type="ECO:0000256" key="1">
    <source>
        <dbReference type="SAM" id="SignalP"/>
    </source>
</evidence>
<gene>
    <name evidence="2" type="ORF">HKD31_00255</name>
</gene>
<dbReference type="Proteomes" id="UP000644588">
    <property type="component" value="Unassembled WGS sequence"/>
</dbReference>
<sequence>MMIRKSVLAFDAVLLSCALTLSACSNGTVSGMDGRSQFANAIAVTTPDPTSIPDRAIF</sequence>
<dbReference type="EMBL" id="JABCQF010000001">
    <property type="protein sequence ID" value="MBF0881178.1"/>
    <property type="molecule type" value="Genomic_DNA"/>
</dbReference>
<dbReference type="PROSITE" id="PS51257">
    <property type="entry name" value="PROKAR_LIPOPROTEIN"/>
    <property type="match status" value="1"/>
</dbReference>
<feature type="chain" id="PRO_5046622194" evidence="1">
    <location>
        <begin position="24"/>
        <end position="58"/>
    </location>
</feature>
<proteinExistence type="predicted"/>
<evidence type="ECO:0000313" key="3">
    <source>
        <dbReference type="Proteomes" id="UP000644588"/>
    </source>
</evidence>
<accession>A0ABR9YHB2</accession>